<keyword evidence="4" id="KW-1185">Reference proteome</keyword>
<reference evidence="3 4" key="1">
    <citation type="submission" date="2020-08" db="EMBL/GenBank/DDBJ databases">
        <title>Sequencing the genomes of 1000 actinobacteria strains.</title>
        <authorList>
            <person name="Klenk H.-P."/>
        </authorList>
    </citation>
    <scope>NUCLEOTIDE SEQUENCE [LARGE SCALE GENOMIC DNA]</scope>
    <source>
        <strain evidence="3 4">DSM 40084</strain>
    </source>
</reference>
<evidence type="ECO:0000256" key="1">
    <source>
        <dbReference type="SAM" id="MobiDB-lite"/>
    </source>
</evidence>
<feature type="transmembrane region" description="Helical" evidence="2">
    <location>
        <begin position="139"/>
        <end position="158"/>
    </location>
</feature>
<evidence type="ECO:0000313" key="3">
    <source>
        <dbReference type="EMBL" id="MBB5796769.1"/>
    </source>
</evidence>
<dbReference type="AlphaFoldDB" id="A0A7W9LUP7"/>
<accession>A0A7W9LUP7</accession>
<proteinExistence type="predicted"/>
<dbReference type="EMBL" id="JACHNE010000001">
    <property type="protein sequence ID" value="MBB5796769.1"/>
    <property type="molecule type" value="Genomic_DNA"/>
</dbReference>
<dbReference type="RefSeq" id="WP_184986922.1">
    <property type="nucleotide sequence ID" value="NZ_JACHNE010000001.1"/>
</dbReference>
<keyword evidence="2" id="KW-1133">Transmembrane helix</keyword>
<organism evidence="3 4">
    <name type="scientific">Streptomyces caelestis</name>
    <dbReference type="NCBI Taxonomy" id="36816"/>
    <lineage>
        <taxon>Bacteria</taxon>
        <taxon>Bacillati</taxon>
        <taxon>Actinomycetota</taxon>
        <taxon>Actinomycetes</taxon>
        <taxon>Kitasatosporales</taxon>
        <taxon>Streptomycetaceae</taxon>
        <taxon>Streptomyces</taxon>
    </lineage>
</organism>
<evidence type="ECO:0000313" key="4">
    <source>
        <dbReference type="Proteomes" id="UP000590647"/>
    </source>
</evidence>
<feature type="transmembrane region" description="Helical" evidence="2">
    <location>
        <begin position="252"/>
        <end position="270"/>
    </location>
</feature>
<feature type="transmembrane region" description="Helical" evidence="2">
    <location>
        <begin position="97"/>
        <end position="119"/>
    </location>
</feature>
<dbReference type="Proteomes" id="UP000590647">
    <property type="component" value="Unassembled WGS sequence"/>
</dbReference>
<keyword evidence="2" id="KW-0472">Membrane</keyword>
<protein>
    <submittedName>
        <fullName evidence="3">Uncharacterized protein</fullName>
    </submittedName>
</protein>
<sequence>MTTVRDGGASGTPTRRGKSARIAAGTTAGAASLVLALLLTATPERLGLSAVPELFERVRAEDRASDAFIFVWALIAIPVAGLLHTPLALARRARIGAGWALIASYWLYVVLMAAVAWQVRDFFPAPDAPGKEGGLFGGAILMVIGTPVFVVGSGGVFREVREVRSDNDSPLSTQIRDQLTAVTVLCCTFLGAVTGLISGLNFSFPHDGYPAMFLPGGLLWGALAGAALGMRAGALITNSADSRRRMTDDARSFARTAAAILACCLCVSQLGWLLPVWAVALVGLPAPFVLFVVAGRYERLGRWVQFRQIEVQKEAMY</sequence>
<comment type="caution">
    <text evidence="3">The sequence shown here is derived from an EMBL/GenBank/DDBJ whole genome shotgun (WGS) entry which is preliminary data.</text>
</comment>
<feature type="transmembrane region" description="Helical" evidence="2">
    <location>
        <begin position="20"/>
        <end position="39"/>
    </location>
</feature>
<feature type="transmembrane region" description="Helical" evidence="2">
    <location>
        <begin position="218"/>
        <end position="240"/>
    </location>
</feature>
<feature type="region of interest" description="Disordered" evidence="1">
    <location>
        <begin position="1"/>
        <end position="22"/>
    </location>
</feature>
<gene>
    <name evidence="3" type="ORF">HDA41_004733</name>
</gene>
<keyword evidence="2" id="KW-0812">Transmembrane</keyword>
<feature type="transmembrane region" description="Helical" evidence="2">
    <location>
        <begin position="276"/>
        <end position="297"/>
    </location>
</feature>
<feature type="transmembrane region" description="Helical" evidence="2">
    <location>
        <begin position="179"/>
        <end position="198"/>
    </location>
</feature>
<feature type="transmembrane region" description="Helical" evidence="2">
    <location>
        <begin position="67"/>
        <end position="90"/>
    </location>
</feature>
<evidence type="ECO:0000256" key="2">
    <source>
        <dbReference type="SAM" id="Phobius"/>
    </source>
</evidence>
<name>A0A7W9LUP7_9ACTN</name>